<reference evidence="10" key="2">
    <citation type="submission" date="2023-02" db="EMBL/GenBank/DDBJ databases">
        <authorList>
            <person name="Sun Q."/>
            <person name="Mori K."/>
        </authorList>
    </citation>
    <scope>NUCLEOTIDE SEQUENCE</scope>
    <source>
        <strain evidence="10">NBRC 110608</strain>
    </source>
</reference>
<gene>
    <name evidence="10" type="primary">rbsA</name>
    <name evidence="10" type="ORF">GCM10025872_30870</name>
</gene>
<evidence type="ECO:0000259" key="9">
    <source>
        <dbReference type="PROSITE" id="PS50893"/>
    </source>
</evidence>
<dbReference type="CDD" id="cd03215">
    <property type="entry name" value="ABC_Carb_Monos_II"/>
    <property type="match status" value="1"/>
</dbReference>
<evidence type="ECO:0000256" key="3">
    <source>
        <dbReference type="ARBA" id="ARBA00022597"/>
    </source>
</evidence>
<dbReference type="PANTHER" id="PTHR43790">
    <property type="entry name" value="CARBOHYDRATE TRANSPORT ATP-BINDING PROTEIN MG119-RELATED"/>
    <property type="match status" value="1"/>
</dbReference>
<dbReference type="EMBL" id="AP027735">
    <property type="protein sequence ID" value="BDZ59430.1"/>
    <property type="molecule type" value="Genomic_DNA"/>
</dbReference>
<evidence type="ECO:0000256" key="5">
    <source>
        <dbReference type="ARBA" id="ARBA00022741"/>
    </source>
</evidence>
<dbReference type="PROSITE" id="PS50893">
    <property type="entry name" value="ABC_TRANSPORTER_2"/>
    <property type="match status" value="1"/>
</dbReference>
<keyword evidence="7" id="KW-1278">Translocase</keyword>
<dbReference type="InterPro" id="IPR003593">
    <property type="entry name" value="AAA+_ATPase"/>
</dbReference>
<dbReference type="PROSITE" id="PS00211">
    <property type="entry name" value="ABC_TRANSPORTER_1"/>
    <property type="match status" value="1"/>
</dbReference>
<evidence type="ECO:0000256" key="7">
    <source>
        <dbReference type="ARBA" id="ARBA00022967"/>
    </source>
</evidence>
<sequence length="393" mass="41747">MVGRWPVRGGRVDHREMERVAREQLARLGFEGSLGTPVRRLSAAAQQQVEIAKALSQDASLVILDEPTAALGDAETQALFECIRDLKAEGVGFVYVSHRMAEIAQIADRIVVLRDGQQVAQHDDAQVSPDVLVQEMVGRSVERLYPDLLPPRDEVVLRVQGLTSAEGRFADVSFEVRAGEVFGIAGIVGAGRTELVRSIFGADPLSEGTVEVDGAPLRLTGPADAIRAGLVLVPEDRKSQGVIVPFTVADNLLLPNLKELAPSGNLAPGKAGRLAQEMSERAGVKGGAKALVSALSGGNQQKVVLAKWLERQPRVVMLDEPTRGIDVGARAGIYETVSDLAAAGSAVVVVSSDLEEVLGLAHRVLVMADGRVRGVLERDRADAESVMSLATTS</sequence>
<evidence type="ECO:0000256" key="2">
    <source>
        <dbReference type="ARBA" id="ARBA00022475"/>
    </source>
</evidence>
<keyword evidence="3" id="KW-0762">Sugar transport</keyword>
<keyword evidence="8" id="KW-0472">Membrane</keyword>
<dbReference type="Gene3D" id="3.40.50.300">
    <property type="entry name" value="P-loop containing nucleotide triphosphate hydrolases"/>
    <property type="match status" value="2"/>
</dbReference>
<keyword evidence="2" id="KW-1003">Cell membrane</keyword>
<dbReference type="InterPro" id="IPR003439">
    <property type="entry name" value="ABC_transporter-like_ATP-bd"/>
</dbReference>
<keyword evidence="5" id="KW-0547">Nucleotide-binding</keyword>
<keyword evidence="4" id="KW-0677">Repeat</keyword>
<reference evidence="10" key="1">
    <citation type="journal article" date="2014" name="Int. J. Syst. Evol. Microbiol.">
        <title>Complete genome of a new Firmicutes species belonging to the dominant human colonic microbiota ('Ruminococcus bicirculans') reveals two chromosomes and a selective capacity to utilize plant glucans.</title>
        <authorList>
            <consortium name="NISC Comparative Sequencing Program"/>
            <person name="Wegmann U."/>
            <person name="Louis P."/>
            <person name="Goesmann A."/>
            <person name="Henrissat B."/>
            <person name="Duncan S.H."/>
            <person name="Flint H.J."/>
        </authorList>
    </citation>
    <scope>NUCLEOTIDE SEQUENCE</scope>
    <source>
        <strain evidence="10">NBRC 110608</strain>
    </source>
</reference>
<dbReference type="Pfam" id="PF00005">
    <property type="entry name" value="ABC_tran"/>
    <property type="match status" value="2"/>
</dbReference>
<proteinExistence type="predicted"/>
<dbReference type="SUPFAM" id="SSF52540">
    <property type="entry name" value="P-loop containing nucleoside triphosphate hydrolases"/>
    <property type="match status" value="2"/>
</dbReference>
<dbReference type="InterPro" id="IPR027417">
    <property type="entry name" value="P-loop_NTPase"/>
</dbReference>
<feature type="domain" description="ABC transporter" evidence="9">
    <location>
        <begin position="151"/>
        <end position="392"/>
    </location>
</feature>
<dbReference type="InterPro" id="IPR017871">
    <property type="entry name" value="ABC_transporter-like_CS"/>
</dbReference>
<keyword evidence="6" id="KW-0067">ATP-binding</keyword>
<name>A0ABN6YTS3_9MICO</name>
<accession>A0ABN6YTS3</accession>
<keyword evidence="1" id="KW-0813">Transport</keyword>
<evidence type="ECO:0000256" key="4">
    <source>
        <dbReference type="ARBA" id="ARBA00022737"/>
    </source>
</evidence>
<evidence type="ECO:0000313" key="10">
    <source>
        <dbReference type="EMBL" id="BDZ59430.1"/>
    </source>
</evidence>
<protein>
    <submittedName>
        <fullName evidence="10">Sugar ABC transporter</fullName>
    </submittedName>
</protein>
<organism evidence="10">
    <name type="scientific">Barrientosiimonas endolithica</name>
    <dbReference type="NCBI Taxonomy" id="1535208"/>
    <lineage>
        <taxon>Bacteria</taxon>
        <taxon>Bacillati</taxon>
        <taxon>Actinomycetota</taxon>
        <taxon>Actinomycetes</taxon>
        <taxon>Micrococcales</taxon>
        <taxon>Dermacoccaceae</taxon>
        <taxon>Barrientosiimonas</taxon>
    </lineage>
</organism>
<dbReference type="SMART" id="SM00382">
    <property type="entry name" value="AAA"/>
    <property type="match status" value="1"/>
</dbReference>
<dbReference type="InterPro" id="IPR050107">
    <property type="entry name" value="ABC_carbohydrate_import_ATPase"/>
</dbReference>
<evidence type="ECO:0000256" key="6">
    <source>
        <dbReference type="ARBA" id="ARBA00022840"/>
    </source>
</evidence>
<dbReference type="PANTHER" id="PTHR43790:SF3">
    <property type="entry name" value="D-ALLOSE IMPORT ATP-BINDING PROTEIN ALSA-RELATED"/>
    <property type="match status" value="1"/>
</dbReference>
<evidence type="ECO:0000256" key="8">
    <source>
        <dbReference type="ARBA" id="ARBA00023136"/>
    </source>
</evidence>
<evidence type="ECO:0000256" key="1">
    <source>
        <dbReference type="ARBA" id="ARBA00022448"/>
    </source>
</evidence>